<sequence length="190" mass="21086">MALAALIVGLFAPLVGAEAAMATRGPTSQPVGHFDFCKSYPAECGLNTEVASVRITDRTWAVIMEVNSSVNIGITAKTDQEVYGVPEHWAYPTTEGDCEDFALLKQYMLEREGFPRSALLLTVVRQSNGEGHAVLTVRTDRGDMILDNLDQRVLDWTLTPYQYLKRQSERDSSKWVSIDDGREMLVGSVR</sequence>
<dbReference type="InterPro" id="IPR010319">
    <property type="entry name" value="Transglutaminase-like_Cys_pept"/>
</dbReference>
<dbReference type="Proteomes" id="UP000078272">
    <property type="component" value="Unassembled WGS sequence"/>
</dbReference>
<accession>A0A175R7N8</accession>
<dbReference type="AlphaFoldDB" id="A0A175R7N8"/>
<comment type="caution">
    <text evidence="2">The sequence shown here is derived from an EMBL/GenBank/DDBJ whole genome shotgun (WGS) entry which is preliminary data.</text>
</comment>
<evidence type="ECO:0000313" key="3">
    <source>
        <dbReference type="Proteomes" id="UP000078272"/>
    </source>
</evidence>
<keyword evidence="1" id="KW-0732">Signal</keyword>
<reference evidence="2 3" key="1">
    <citation type="journal article" date="2016" name="Front. Microbiol.">
        <title>Genomic Resource of Rice Seed Associated Bacteria.</title>
        <authorList>
            <person name="Midha S."/>
            <person name="Bansal K."/>
            <person name="Sharma S."/>
            <person name="Kumar N."/>
            <person name="Patil P.P."/>
            <person name="Chaudhry V."/>
            <person name="Patil P.B."/>
        </authorList>
    </citation>
    <scope>NUCLEOTIDE SEQUENCE [LARGE SCALE GENOMIC DNA]</scope>
    <source>
        <strain evidence="2 3">NS226</strain>
    </source>
</reference>
<feature type="signal peptide" evidence="1">
    <location>
        <begin position="1"/>
        <end position="17"/>
    </location>
</feature>
<feature type="chain" id="PRO_5008041751" evidence="1">
    <location>
        <begin position="18"/>
        <end position="190"/>
    </location>
</feature>
<dbReference type="Pfam" id="PF06035">
    <property type="entry name" value="Peptidase_C93"/>
    <property type="match status" value="1"/>
</dbReference>
<protein>
    <submittedName>
        <fullName evidence="2">Transglutaminase</fullName>
    </submittedName>
</protein>
<proteinExistence type="predicted"/>
<dbReference type="PANTHER" id="PTHR39327">
    <property type="match status" value="1"/>
</dbReference>
<dbReference type="PANTHER" id="PTHR39327:SF1">
    <property type="entry name" value="BLR5470 PROTEIN"/>
    <property type="match status" value="1"/>
</dbReference>
<dbReference type="Gene3D" id="3.10.620.30">
    <property type="match status" value="1"/>
</dbReference>
<evidence type="ECO:0000313" key="2">
    <source>
        <dbReference type="EMBL" id="KTQ95205.1"/>
    </source>
</evidence>
<evidence type="ECO:0000256" key="1">
    <source>
        <dbReference type="SAM" id="SignalP"/>
    </source>
</evidence>
<name>A0A175R7N8_9HYPH</name>
<dbReference type="STRING" id="401562.NS365_21700"/>
<dbReference type="EMBL" id="LDPZ01000024">
    <property type="protein sequence ID" value="KTQ95205.1"/>
    <property type="molecule type" value="Genomic_DNA"/>
</dbReference>
<gene>
    <name evidence="2" type="ORF">NS226_13010</name>
</gene>
<organism evidence="2 3">
    <name type="scientific">Aureimonas ureilytica</name>
    <dbReference type="NCBI Taxonomy" id="401562"/>
    <lineage>
        <taxon>Bacteria</taxon>
        <taxon>Pseudomonadati</taxon>
        <taxon>Pseudomonadota</taxon>
        <taxon>Alphaproteobacteria</taxon>
        <taxon>Hyphomicrobiales</taxon>
        <taxon>Aurantimonadaceae</taxon>
        <taxon>Aureimonas</taxon>
    </lineage>
</organism>
<dbReference type="PATRIC" id="fig|401562.3.peg.2173"/>